<dbReference type="InterPro" id="IPR011011">
    <property type="entry name" value="Znf_FYVE_PHD"/>
</dbReference>
<feature type="transmembrane region" description="Helical" evidence="8">
    <location>
        <begin position="601"/>
        <end position="623"/>
    </location>
</feature>
<evidence type="ECO:0000256" key="8">
    <source>
        <dbReference type="SAM" id="Phobius"/>
    </source>
</evidence>
<evidence type="ECO:0000259" key="9">
    <source>
        <dbReference type="PROSITE" id="PS50016"/>
    </source>
</evidence>
<feature type="domain" description="PHD-type" evidence="10">
    <location>
        <begin position="275"/>
        <end position="391"/>
    </location>
</feature>
<evidence type="ECO:0000256" key="1">
    <source>
        <dbReference type="ARBA" id="ARBA00022723"/>
    </source>
</evidence>
<dbReference type="SUPFAM" id="SSF57903">
    <property type="entry name" value="FYVE/PHD zinc finger"/>
    <property type="match status" value="1"/>
</dbReference>
<proteinExistence type="inferred from homology"/>
<evidence type="ECO:0000256" key="4">
    <source>
        <dbReference type="ARBA" id="ARBA00022833"/>
    </source>
</evidence>
<evidence type="ECO:0000256" key="6">
    <source>
        <dbReference type="PROSITE-ProRule" id="PRU00146"/>
    </source>
</evidence>
<sequence length="669" mass="77835">MSVRSKKSLGREQSPETEYQREKRARLSSDDEEERRASKLSPNGMRSPSFGSNHNKPAELFRKDLISAMKLADSDPLQPEEYFQIADPWRQEWEKGVQVPVNPGSIPEIHVRVLREKSKTGDFKILRNSRKLLHAAADETYRQGMHELTGMQQLAEQVVRYDLDDIDVCWLTQVNEEREEMGESMIDEWIMERIIEELENQSHESMQKTIKTEEGLGIEYDEDVICDVCRSPDSEENNEMVFCDGCDICVHQACYGIQTIPEGSWLCRPCSLGVKPVCILCPNVDGAMKSTRSGMKWAHVSCSLWIPEVSIGCVEKMEPITKISQIPPSRWALVCCLCKERIGACIQCSVKTCKTAFHVTCAFKNNLEMRTILESEEEGGVKLKAYCPKHSKKRERCQSDSETDSPRKEQLLCGRKELSIEEKANLRESRLAQLEEDFYSLVNVKEVSNNLNIAPDIVDIVFVYWKLKRKANFDRPLLTPKQDEASLLEKQQEDSLAARMKMFVHLRQDLERVRNLCYMVSRREKIKRQYYRIKESVFHAQVELLTDENLPMSPREIEKILKKYQDDTQSPSQYKPHKLSLFFVPSYLFLSPIHFPPFTHFFLVLSLSLYCSVPFYFPRFLFFSHFLLSLTFPRHLILLIFFFLMLILSQQFHNNLFIPSPRWLSTDVR</sequence>
<dbReference type="PROSITE" id="PS01359">
    <property type="entry name" value="ZF_PHD_1"/>
    <property type="match status" value="1"/>
</dbReference>
<feature type="domain" description="PHD-type" evidence="9">
    <location>
        <begin position="223"/>
        <end position="273"/>
    </location>
</feature>
<keyword evidence="8" id="KW-0472">Membrane</keyword>
<dbReference type="PANTHER" id="PTHR13793">
    <property type="entry name" value="PHD FINGER PROTEINS"/>
    <property type="match status" value="1"/>
</dbReference>
<evidence type="ECO:0000256" key="3">
    <source>
        <dbReference type="ARBA" id="ARBA00022771"/>
    </source>
</evidence>
<organism evidence="11 12">
    <name type="scientific">Acanthosepion pharaonis</name>
    <name type="common">Pharaoh cuttlefish</name>
    <name type="synonym">Sepia pharaonis</name>
    <dbReference type="NCBI Taxonomy" id="158019"/>
    <lineage>
        <taxon>Eukaryota</taxon>
        <taxon>Metazoa</taxon>
        <taxon>Spiralia</taxon>
        <taxon>Lophotrochozoa</taxon>
        <taxon>Mollusca</taxon>
        <taxon>Cephalopoda</taxon>
        <taxon>Coleoidea</taxon>
        <taxon>Decapodiformes</taxon>
        <taxon>Sepiida</taxon>
        <taxon>Sepiina</taxon>
        <taxon>Sepiidae</taxon>
        <taxon>Acanthosepion</taxon>
    </lineage>
</organism>
<gene>
    <name evidence="11" type="ORF">SPHA_42671</name>
</gene>
<dbReference type="EMBL" id="CAHIKZ030002096">
    <property type="protein sequence ID" value="CAE1281050.1"/>
    <property type="molecule type" value="Genomic_DNA"/>
</dbReference>
<dbReference type="InterPro" id="IPR001965">
    <property type="entry name" value="Znf_PHD"/>
</dbReference>
<evidence type="ECO:0000313" key="12">
    <source>
        <dbReference type="Proteomes" id="UP000597762"/>
    </source>
</evidence>
<dbReference type="CDD" id="cd15707">
    <property type="entry name" value="ePHD_RNO"/>
    <property type="match status" value="1"/>
</dbReference>
<feature type="transmembrane region" description="Helical" evidence="8">
    <location>
        <begin position="635"/>
        <end position="653"/>
    </location>
</feature>
<keyword evidence="12" id="KW-1185">Reference proteome</keyword>
<dbReference type="PROSITE" id="PS51805">
    <property type="entry name" value="EPHD"/>
    <property type="match status" value="1"/>
</dbReference>
<dbReference type="FunFam" id="3.30.40.10:FF:000004">
    <property type="entry name" value="Jade family PHD finger 2"/>
    <property type="match status" value="1"/>
</dbReference>
<evidence type="ECO:0000259" key="10">
    <source>
        <dbReference type="PROSITE" id="PS51805"/>
    </source>
</evidence>
<keyword evidence="2" id="KW-0677">Repeat</keyword>
<reference evidence="11" key="1">
    <citation type="submission" date="2021-01" db="EMBL/GenBank/DDBJ databases">
        <authorList>
            <person name="Li R."/>
            <person name="Bekaert M."/>
        </authorList>
    </citation>
    <scope>NUCLEOTIDE SEQUENCE</scope>
    <source>
        <strain evidence="11">Farmed</strain>
    </source>
</reference>
<dbReference type="Proteomes" id="UP000597762">
    <property type="component" value="Unassembled WGS sequence"/>
</dbReference>
<keyword evidence="3 6" id="KW-0863">Zinc-finger</keyword>
<dbReference type="SMART" id="SM00249">
    <property type="entry name" value="PHD"/>
    <property type="match status" value="2"/>
</dbReference>
<dbReference type="InterPro" id="IPR019787">
    <property type="entry name" value="Znf_PHD-finger"/>
</dbReference>
<dbReference type="PROSITE" id="PS50016">
    <property type="entry name" value="ZF_PHD_2"/>
    <property type="match status" value="1"/>
</dbReference>
<dbReference type="PANTHER" id="PTHR13793:SF160">
    <property type="entry name" value="PHD FINGER PROTEIN RHINOCEROS"/>
    <property type="match status" value="1"/>
</dbReference>
<evidence type="ECO:0000256" key="7">
    <source>
        <dbReference type="SAM" id="MobiDB-lite"/>
    </source>
</evidence>
<dbReference type="FunFam" id="3.30.40.10:FF:000030">
    <property type="entry name" value="Protein Jade-1 isoform 1"/>
    <property type="match status" value="1"/>
</dbReference>
<dbReference type="AlphaFoldDB" id="A0A812CXB6"/>
<comment type="similarity">
    <text evidence="5">Belongs to the JADE family.</text>
</comment>
<protein>
    <submittedName>
        <fullName evidence="11">JADE3</fullName>
    </submittedName>
</protein>
<dbReference type="InterPro" id="IPR034732">
    <property type="entry name" value="EPHD"/>
</dbReference>
<name>A0A812CXB6_ACAPH</name>
<dbReference type="OrthoDB" id="20839at2759"/>
<feature type="compositionally biased region" description="Basic and acidic residues" evidence="7">
    <location>
        <begin position="9"/>
        <end position="37"/>
    </location>
</feature>
<dbReference type="InterPro" id="IPR013083">
    <property type="entry name" value="Znf_RING/FYVE/PHD"/>
</dbReference>
<keyword evidence="1" id="KW-0479">Metal-binding</keyword>
<dbReference type="GO" id="GO:0006357">
    <property type="term" value="P:regulation of transcription by RNA polymerase II"/>
    <property type="evidence" value="ECO:0007669"/>
    <property type="project" value="TreeGrafter"/>
</dbReference>
<accession>A0A812CXB6</accession>
<dbReference type="CDD" id="cd15573">
    <property type="entry name" value="PHD_JADE"/>
    <property type="match status" value="1"/>
</dbReference>
<feature type="compositionally biased region" description="Polar residues" evidence="7">
    <location>
        <begin position="40"/>
        <end position="55"/>
    </location>
</feature>
<feature type="region of interest" description="Disordered" evidence="7">
    <location>
        <begin position="1"/>
        <end position="56"/>
    </location>
</feature>
<comment type="caution">
    <text evidence="11">The sequence shown here is derived from an EMBL/GenBank/DDBJ whole genome shotgun (WGS) entry which is preliminary data.</text>
</comment>
<dbReference type="Gene3D" id="3.30.40.10">
    <property type="entry name" value="Zinc/RING finger domain, C3HC4 (zinc finger)"/>
    <property type="match status" value="2"/>
</dbReference>
<dbReference type="GO" id="GO:0008270">
    <property type="term" value="F:zinc ion binding"/>
    <property type="evidence" value="ECO:0007669"/>
    <property type="project" value="UniProtKB-KW"/>
</dbReference>
<keyword evidence="8" id="KW-1133">Transmembrane helix</keyword>
<evidence type="ECO:0000256" key="5">
    <source>
        <dbReference type="ARBA" id="ARBA00038371"/>
    </source>
</evidence>
<dbReference type="Pfam" id="PF10513">
    <property type="entry name" value="EPL1"/>
    <property type="match status" value="1"/>
</dbReference>
<keyword evidence="4" id="KW-0862">Zinc</keyword>
<dbReference type="InterPro" id="IPR050701">
    <property type="entry name" value="Histone_Mod_Regulator"/>
</dbReference>
<dbReference type="Pfam" id="PF13831">
    <property type="entry name" value="PHD_2"/>
    <property type="match status" value="1"/>
</dbReference>
<evidence type="ECO:0000256" key="2">
    <source>
        <dbReference type="ARBA" id="ARBA00022737"/>
    </source>
</evidence>
<dbReference type="InterPro" id="IPR019542">
    <property type="entry name" value="Enhancer_polycomb-like_N"/>
</dbReference>
<dbReference type="Pfam" id="PF13832">
    <property type="entry name" value="zf-HC5HC2H_2"/>
    <property type="match status" value="1"/>
</dbReference>
<dbReference type="InterPro" id="IPR019786">
    <property type="entry name" value="Zinc_finger_PHD-type_CS"/>
</dbReference>
<keyword evidence="8" id="KW-0812">Transmembrane</keyword>
<evidence type="ECO:0000313" key="11">
    <source>
        <dbReference type="EMBL" id="CAE1281050.1"/>
    </source>
</evidence>